<dbReference type="InterPro" id="IPR041078">
    <property type="entry name" value="Plavaka"/>
</dbReference>
<reference evidence="3" key="1">
    <citation type="journal article" date="2017" name="Nat. Ecol. Evol.">
        <title>Genome expansion and lineage-specific genetic innovations in the forest pathogenic fungi Armillaria.</title>
        <authorList>
            <person name="Sipos G."/>
            <person name="Prasanna A.N."/>
            <person name="Walter M.C."/>
            <person name="O'Connor E."/>
            <person name="Balint B."/>
            <person name="Krizsan K."/>
            <person name="Kiss B."/>
            <person name="Hess J."/>
            <person name="Varga T."/>
            <person name="Slot J."/>
            <person name="Riley R."/>
            <person name="Boka B."/>
            <person name="Rigling D."/>
            <person name="Barry K."/>
            <person name="Lee J."/>
            <person name="Mihaltcheva S."/>
            <person name="LaButti K."/>
            <person name="Lipzen A."/>
            <person name="Waldron R."/>
            <person name="Moloney N.M."/>
            <person name="Sperisen C."/>
            <person name="Kredics L."/>
            <person name="Vagvoelgyi C."/>
            <person name="Patrignani A."/>
            <person name="Fitzpatrick D."/>
            <person name="Nagy I."/>
            <person name="Doyle S."/>
            <person name="Anderson J.B."/>
            <person name="Grigoriev I.V."/>
            <person name="Gueldener U."/>
            <person name="Muensterkoetter M."/>
            <person name="Nagy L.G."/>
        </authorList>
    </citation>
    <scope>NUCLEOTIDE SEQUENCE [LARGE SCALE GENOMIC DNA]</scope>
    <source>
        <strain evidence="3">C18/9</strain>
    </source>
</reference>
<dbReference type="OrthoDB" id="2687259at2759"/>
<feature type="region of interest" description="Disordered" evidence="1">
    <location>
        <begin position="935"/>
        <end position="958"/>
    </location>
</feature>
<accession>A0A284RQZ0</accession>
<proteinExistence type="predicted"/>
<evidence type="ECO:0000313" key="3">
    <source>
        <dbReference type="Proteomes" id="UP000219338"/>
    </source>
</evidence>
<feature type="region of interest" description="Disordered" evidence="1">
    <location>
        <begin position="1223"/>
        <end position="1321"/>
    </location>
</feature>
<dbReference type="STRING" id="47428.A0A284RQZ0"/>
<dbReference type="Pfam" id="PF18759">
    <property type="entry name" value="Plavaka"/>
    <property type="match status" value="1"/>
</dbReference>
<evidence type="ECO:0000313" key="2">
    <source>
        <dbReference type="EMBL" id="SJL11138.1"/>
    </source>
</evidence>
<feature type="region of interest" description="Disordered" evidence="1">
    <location>
        <begin position="156"/>
        <end position="194"/>
    </location>
</feature>
<name>A0A284RQZ0_ARMOS</name>
<evidence type="ECO:0000256" key="1">
    <source>
        <dbReference type="SAM" id="MobiDB-lite"/>
    </source>
</evidence>
<sequence>MPYRCLCGKVLNDNRRSINGHKAQCPKRASRARFIAENGANLARSAVGGSKRLQALARKVAQGPEATLLAGTSTSSNVHSPVTHDMDSEDPQDLPINTETSFIDFTINSVTDEASTDVDVAMGDIDPPLPLRSRRTRMIPKRLYDYLPSANETARMSQYSELKLPTPPPRRRRVPSPNRELTDPTPSDTEPELDVQHFVNTAPNEFGIYRQYKSLPSHDPKDSKTLAHLCDAPTFAIANDPSTTTAPLSVYGQHTSSAPSFQSDVHANSPWFTPFLNATICCLMTWFYSSTTKTLEDLNRLVHNVILAPDFKSSDLKLFNANSEAKRLDKTDLPFLEADGWREDVVTLKLPQTGACHPSEGEAPSLDIPGIWHRSLLDVITTAFQDPSALDFHLKGFVQMWERPDGVSERVFGEAYTSDVFLDIEDSIVPEPGCTLETVVAPMMVYSDSTHLANFGTASLWPAYVGLGLMSKYKRTIPSSFGNHHLAYFPVLPDDIQDVYMEIYGKPASSDVLTFLKRDLMQKIWSLLLNDEFMHAYEHGIVIKCADGINRRVYPRFFTYSADYPEKALLSSIKALGRCLCPRCLVLKEKVSELGTKNDMNRRETKARVDSEHRQQDVEMARDWIFTRGYPVAGTHIEKVMFPKSLTPIRNAFSEALLPQGFNFYQLFVPDLMHEGESGGWKSVFTHLVRICYAVGPGIVQKLNKRYRLFPTFGRSTIRKFGNDVSGQKKLAARDYEDMLQCSLAAFDGILPDEHHAEGKIIMDTLFDLSVWHAFAKSRMHTESSLQVFNAVTSSLGRQLRRFSKHVCPKFTTKETPAEMAARVRRNVNTAKKNSEQSVPSTSTTSLRKGCKDFNLCTYKFHSFGDYFRTILLFGTTDSYSTQIGEQEHHRVKLFFARTNKRNHVHQIVRLERRQRLLRRIHACRMNRATLAKRKRAELNSDEKDPLPPGNPSDHYQMSITKHYPLDIHAWLAENDRDVAVIDFIPKLKDHILRCLLGDEVSPDDEITSEQRKRLIIVNDRIYRHKVLRMNYTTYDIRRDQDSINPRTRSDVIVLANDEDKEHVHPYWYARIIGIFHADVRYNDPSGNANLMKPFRVDFLWVRWYGLDTKHKSGFKAKRPHWVGFVDSSSPNAFGFLDPNNVLRAVHLLPVYKLRKTSEFLPPSIARRPTEHDEDYECADRDMMFRYCGLGVGHKSTWKATQVLRDDICRGFGVSLVAPELSSDEDDTLNVDMDQVDDSESEPDDSVSVVMEDEDTAGSNEEVNDSEGWEMDQESETEDSVEELPEEDLDCAEEELDELCDEDDNEPGAGGEEDYLGYSRL</sequence>
<gene>
    <name evidence="2" type="ORF">ARMOST_14541</name>
</gene>
<feature type="compositionally biased region" description="Acidic residues" evidence="1">
    <location>
        <begin position="1223"/>
        <end position="1315"/>
    </location>
</feature>
<feature type="compositionally biased region" description="Polar residues" evidence="1">
    <location>
        <begin position="71"/>
        <end position="80"/>
    </location>
</feature>
<organism evidence="2 3">
    <name type="scientific">Armillaria ostoyae</name>
    <name type="common">Armillaria root rot fungus</name>
    <dbReference type="NCBI Taxonomy" id="47428"/>
    <lineage>
        <taxon>Eukaryota</taxon>
        <taxon>Fungi</taxon>
        <taxon>Dikarya</taxon>
        <taxon>Basidiomycota</taxon>
        <taxon>Agaricomycotina</taxon>
        <taxon>Agaricomycetes</taxon>
        <taxon>Agaricomycetidae</taxon>
        <taxon>Agaricales</taxon>
        <taxon>Marasmiineae</taxon>
        <taxon>Physalacriaceae</taxon>
        <taxon>Armillaria</taxon>
    </lineage>
</organism>
<feature type="region of interest" description="Disordered" evidence="1">
    <location>
        <begin position="71"/>
        <end position="90"/>
    </location>
</feature>
<dbReference type="Proteomes" id="UP000219338">
    <property type="component" value="Unassembled WGS sequence"/>
</dbReference>
<dbReference type="EMBL" id="FUEG01000013">
    <property type="protein sequence ID" value="SJL11138.1"/>
    <property type="molecule type" value="Genomic_DNA"/>
</dbReference>
<dbReference type="OMA" id="AHASHHI"/>
<keyword evidence="3" id="KW-1185">Reference proteome</keyword>
<protein>
    <submittedName>
        <fullName evidence="2">Uncharacterized protein</fullName>
    </submittedName>
</protein>
<feature type="compositionally biased region" description="Basic and acidic residues" evidence="1">
    <location>
        <begin position="937"/>
        <end position="946"/>
    </location>
</feature>